<reference evidence="1 2" key="1">
    <citation type="submission" date="2024-08" db="EMBL/GenBank/DDBJ databases">
        <authorList>
            <person name="Will J Nash"/>
            <person name="Angela Man"/>
            <person name="Seanna McTaggart"/>
            <person name="Kendall Baker"/>
            <person name="Tom Barker"/>
            <person name="Leah Catchpole"/>
            <person name="Alex Durrant"/>
            <person name="Karim Gharbi"/>
            <person name="Naomi Irish"/>
            <person name="Gemy Kaithakottil"/>
            <person name="Debby Ku"/>
            <person name="Aaliyah Providence"/>
            <person name="Felix Shaw"/>
            <person name="David Swarbreck"/>
            <person name="Chris Watkins"/>
            <person name="Ann M. McCartney"/>
            <person name="Giulio Formenti"/>
            <person name="Alice Mouton"/>
            <person name="Noel Vella"/>
            <person name="Bjorn M von Reumont"/>
            <person name="Adriana Vella"/>
            <person name="Wilfried Haerty"/>
        </authorList>
    </citation>
    <scope>NUCLEOTIDE SEQUENCE [LARGE SCALE GENOMIC DNA]</scope>
</reference>
<protein>
    <recommendedName>
        <fullName evidence="3">Ribosomal protein 63, mitochondrial</fullName>
    </recommendedName>
</protein>
<dbReference type="EMBL" id="CAXAJV020001289">
    <property type="protein sequence ID" value="CAL7939290.1"/>
    <property type="molecule type" value="Genomic_DNA"/>
</dbReference>
<keyword evidence="2" id="KW-1185">Reference proteome</keyword>
<gene>
    <name evidence="1" type="ORF">XYLVIOL_LOCUS3784</name>
</gene>
<dbReference type="PANTHER" id="PTHR14520">
    <property type="entry name" value="MITOCHONDRIAL RIBOSOMAL PROTEIN 63"/>
    <property type="match status" value="1"/>
</dbReference>
<accession>A0ABP1NE82</accession>
<name>A0ABP1NE82_XYLVO</name>
<evidence type="ECO:0000313" key="2">
    <source>
        <dbReference type="Proteomes" id="UP001642520"/>
    </source>
</evidence>
<sequence length="107" mass="13132">MRVTSALLYKVHNIPYRFRGKYGKIKKPTLKDIVQFKNDIEREERNMLILRHPYLTVDQSRGHMSEFKQEKFVNVLHTWYENQNEKFSKRITIQDRLNHLKVKEVWD</sequence>
<dbReference type="Proteomes" id="UP001642520">
    <property type="component" value="Unassembled WGS sequence"/>
</dbReference>
<organism evidence="1 2">
    <name type="scientific">Xylocopa violacea</name>
    <name type="common">Violet carpenter bee</name>
    <name type="synonym">Apis violacea</name>
    <dbReference type="NCBI Taxonomy" id="135666"/>
    <lineage>
        <taxon>Eukaryota</taxon>
        <taxon>Metazoa</taxon>
        <taxon>Ecdysozoa</taxon>
        <taxon>Arthropoda</taxon>
        <taxon>Hexapoda</taxon>
        <taxon>Insecta</taxon>
        <taxon>Pterygota</taxon>
        <taxon>Neoptera</taxon>
        <taxon>Endopterygota</taxon>
        <taxon>Hymenoptera</taxon>
        <taxon>Apocrita</taxon>
        <taxon>Aculeata</taxon>
        <taxon>Apoidea</taxon>
        <taxon>Anthophila</taxon>
        <taxon>Apidae</taxon>
        <taxon>Xylocopa</taxon>
        <taxon>Xylocopa</taxon>
    </lineage>
</organism>
<dbReference type="Pfam" id="PF14978">
    <property type="entry name" value="MRP-63"/>
    <property type="match status" value="1"/>
</dbReference>
<evidence type="ECO:0000313" key="1">
    <source>
        <dbReference type="EMBL" id="CAL7939290.1"/>
    </source>
</evidence>
<dbReference type="InterPro" id="IPR016576">
    <property type="entry name" value="Ribosomal_mL63"/>
</dbReference>
<proteinExistence type="predicted"/>
<evidence type="ECO:0008006" key="3">
    <source>
        <dbReference type="Google" id="ProtNLM"/>
    </source>
</evidence>
<dbReference type="PANTHER" id="PTHR14520:SF4">
    <property type="entry name" value="LARGE RIBOSOMAL SUBUNIT PROTEIN ML63"/>
    <property type="match status" value="1"/>
</dbReference>
<comment type="caution">
    <text evidence="1">The sequence shown here is derived from an EMBL/GenBank/DDBJ whole genome shotgun (WGS) entry which is preliminary data.</text>
</comment>